<feature type="compositionally biased region" description="Low complexity" evidence="1">
    <location>
        <begin position="61"/>
        <end position="73"/>
    </location>
</feature>
<keyword evidence="2" id="KW-0472">Membrane</keyword>
<keyword evidence="2" id="KW-0812">Transmembrane</keyword>
<reference evidence="3 4" key="1">
    <citation type="journal article" date="2019" name="Int. J. Syst. Evol. Microbiol.">
        <title>The Global Catalogue of Microorganisms (GCM) 10K type strain sequencing project: providing services to taxonomists for standard genome sequencing and annotation.</title>
        <authorList>
            <consortium name="The Broad Institute Genomics Platform"/>
            <consortium name="The Broad Institute Genome Sequencing Center for Infectious Disease"/>
            <person name="Wu L."/>
            <person name="Ma J."/>
        </authorList>
    </citation>
    <scope>NUCLEOTIDE SEQUENCE [LARGE SCALE GENOMIC DNA]</scope>
    <source>
        <strain evidence="3 4">JCM 13929</strain>
    </source>
</reference>
<feature type="transmembrane region" description="Helical" evidence="2">
    <location>
        <begin position="162"/>
        <end position="182"/>
    </location>
</feature>
<organism evidence="3 4">
    <name type="scientific">Nonomuraea maheshkhaliensis</name>
    <dbReference type="NCBI Taxonomy" id="419590"/>
    <lineage>
        <taxon>Bacteria</taxon>
        <taxon>Bacillati</taxon>
        <taxon>Actinomycetota</taxon>
        <taxon>Actinomycetes</taxon>
        <taxon>Streptosporangiales</taxon>
        <taxon>Streptosporangiaceae</taxon>
        <taxon>Nonomuraea</taxon>
    </lineage>
</organism>
<feature type="transmembrane region" description="Helical" evidence="2">
    <location>
        <begin position="122"/>
        <end position="142"/>
    </location>
</feature>
<feature type="region of interest" description="Disordered" evidence="1">
    <location>
        <begin position="45"/>
        <end position="78"/>
    </location>
</feature>
<comment type="caution">
    <text evidence="3">The sequence shown here is derived from an EMBL/GenBank/DDBJ whole genome shotgun (WGS) entry which is preliminary data.</text>
</comment>
<name>A0ABN2H3C4_9ACTN</name>
<evidence type="ECO:0000256" key="2">
    <source>
        <dbReference type="SAM" id="Phobius"/>
    </source>
</evidence>
<feature type="compositionally biased region" description="Gly residues" evidence="1">
    <location>
        <begin position="47"/>
        <end position="60"/>
    </location>
</feature>
<gene>
    <name evidence="3" type="ORF">GCM10009733_092040</name>
</gene>
<proteinExistence type="predicted"/>
<evidence type="ECO:0000313" key="3">
    <source>
        <dbReference type="EMBL" id="GAA1680888.1"/>
    </source>
</evidence>
<evidence type="ECO:0000256" key="1">
    <source>
        <dbReference type="SAM" id="MobiDB-lite"/>
    </source>
</evidence>
<protein>
    <submittedName>
        <fullName evidence="3">Membrane protein</fullName>
    </submittedName>
</protein>
<feature type="transmembrane region" description="Helical" evidence="2">
    <location>
        <begin position="97"/>
        <end position="115"/>
    </location>
</feature>
<keyword evidence="2" id="KW-1133">Transmembrane helix</keyword>
<dbReference type="EMBL" id="BAAAMU010000122">
    <property type="protein sequence ID" value="GAA1680888.1"/>
    <property type="molecule type" value="Genomic_DNA"/>
</dbReference>
<sequence>MEHLLLSVHVLAGILFVGGSAIATSLFPRYVPIAVPAMAGEAAHSGVDGGGDSGGDGEGASKGATSPRAVAGEAADEAGGEGRSRAVALALHRITRGYSLGGLIVPAAGLVLAVVQGRTGEIWIILAVVLTAAAGFLLAVQIHPRQRDALATPGDRAKLRPLSMVAGFYNLLWTIVVVLMIVRPGAGEGA</sequence>
<keyword evidence="4" id="KW-1185">Reference proteome</keyword>
<accession>A0ABN2H3C4</accession>
<dbReference type="RefSeq" id="WP_346113322.1">
    <property type="nucleotide sequence ID" value="NZ_BAAAMU010000122.1"/>
</dbReference>
<evidence type="ECO:0000313" key="4">
    <source>
        <dbReference type="Proteomes" id="UP001500064"/>
    </source>
</evidence>
<dbReference type="Proteomes" id="UP001500064">
    <property type="component" value="Unassembled WGS sequence"/>
</dbReference>